<gene>
    <name evidence="2" type="ORF">Sradi_4280600</name>
</gene>
<dbReference type="EMBL" id="JACGWJ010000019">
    <property type="protein sequence ID" value="KAL0344493.1"/>
    <property type="molecule type" value="Genomic_DNA"/>
</dbReference>
<evidence type="ECO:0000313" key="2">
    <source>
        <dbReference type="EMBL" id="KAL0344493.1"/>
    </source>
</evidence>
<sequence>MWTIREQSWANKLPELPHINNLGLELKFYRLPTNCRPPDAPLLTTPPPPHPPPPRPEKVTSTTASPTSAPKRSKRPTKRAEPSNSQNEAVISKESDHVEELFDFDDGIDFPYEDPPLVCCFGAVQKEFLPTVRVAPEQMHPDIYSQWKMLQWNPPEFVSSGWPLPMWRFPT</sequence>
<reference evidence="2" key="2">
    <citation type="journal article" date="2024" name="Plant">
        <title>Genomic evolution and insights into agronomic trait innovations of Sesamum species.</title>
        <authorList>
            <person name="Miao H."/>
            <person name="Wang L."/>
            <person name="Qu L."/>
            <person name="Liu H."/>
            <person name="Sun Y."/>
            <person name="Le M."/>
            <person name="Wang Q."/>
            <person name="Wei S."/>
            <person name="Zheng Y."/>
            <person name="Lin W."/>
            <person name="Duan Y."/>
            <person name="Cao H."/>
            <person name="Xiong S."/>
            <person name="Wang X."/>
            <person name="Wei L."/>
            <person name="Li C."/>
            <person name="Ma Q."/>
            <person name="Ju M."/>
            <person name="Zhao R."/>
            <person name="Li G."/>
            <person name="Mu C."/>
            <person name="Tian Q."/>
            <person name="Mei H."/>
            <person name="Zhang T."/>
            <person name="Gao T."/>
            <person name="Zhang H."/>
        </authorList>
    </citation>
    <scope>NUCLEOTIDE SEQUENCE</scope>
    <source>
        <strain evidence="2">G02</strain>
    </source>
</reference>
<feature type="region of interest" description="Disordered" evidence="1">
    <location>
        <begin position="35"/>
        <end position="95"/>
    </location>
</feature>
<accession>A0AAW2NMM8</accession>
<reference evidence="2" key="1">
    <citation type="submission" date="2020-06" db="EMBL/GenBank/DDBJ databases">
        <authorList>
            <person name="Li T."/>
            <person name="Hu X."/>
            <person name="Zhang T."/>
            <person name="Song X."/>
            <person name="Zhang H."/>
            <person name="Dai N."/>
            <person name="Sheng W."/>
            <person name="Hou X."/>
            <person name="Wei L."/>
        </authorList>
    </citation>
    <scope>NUCLEOTIDE SEQUENCE</scope>
    <source>
        <strain evidence="2">G02</strain>
        <tissue evidence="2">Leaf</tissue>
    </source>
</reference>
<proteinExistence type="predicted"/>
<protein>
    <submittedName>
        <fullName evidence="2">Fructokinase-like 1, chloroplastic</fullName>
    </submittedName>
</protein>
<evidence type="ECO:0000256" key="1">
    <source>
        <dbReference type="SAM" id="MobiDB-lite"/>
    </source>
</evidence>
<feature type="compositionally biased region" description="Low complexity" evidence="1">
    <location>
        <begin position="60"/>
        <end position="70"/>
    </location>
</feature>
<comment type="caution">
    <text evidence="2">The sequence shown here is derived from an EMBL/GenBank/DDBJ whole genome shotgun (WGS) entry which is preliminary data.</text>
</comment>
<dbReference type="AlphaFoldDB" id="A0AAW2NMM8"/>
<name>A0AAW2NMM8_SESRA</name>
<organism evidence="2">
    <name type="scientific">Sesamum radiatum</name>
    <name type="common">Black benniseed</name>
    <dbReference type="NCBI Taxonomy" id="300843"/>
    <lineage>
        <taxon>Eukaryota</taxon>
        <taxon>Viridiplantae</taxon>
        <taxon>Streptophyta</taxon>
        <taxon>Embryophyta</taxon>
        <taxon>Tracheophyta</taxon>
        <taxon>Spermatophyta</taxon>
        <taxon>Magnoliopsida</taxon>
        <taxon>eudicotyledons</taxon>
        <taxon>Gunneridae</taxon>
        <taxon>Pentapetalae</taxon>
        <taxon>asterids</taxon>
        <taxon>lamiids</taxon>
        <taxon>Lamiales</taxon>
        <taxon>Pedaliaceae</taxon>
        <taxon>Sesamum</taxon>
    </lineage>
</organism>
<feature type="compositionally biased region" description="Pro residues" evidence="1">
    <location>
        <begin position="38"/>
        <end position="54"/>
    </location>
</feature>